<dbReference type="EMBL" id="JAEPRJ010000001">
    <property type="protein sequence ID" value="MBK5897780.1"/>
    <property type="molecule type" value="Genomic_DNA"/>
</dbReference>
<evidence type="ECO:0000313" key="3">
    <source>
        <dbReference type="Proteomes" id="UP000604730"/>
    </source>
</evidence>
<dbReference type="Proteomes" id="UP000604730">
    <property type="component" value="Unassembled WGS sequence"/>
</dbReference>
<dbReference type="InterPro" id="IPR011009">
    <property type="entry name" value="Kinase-like_dom_sf"/>
</dbReference>
<name>A0ABS1J149_9FIRM</name>
<reference evidence="2 3" key="1">
    <citation type="submission" date="2021-01" db="EMBL/GenBank/DDBJ databases">
        <title>Isolation and description of Catonella massiliensis sp. nov., a novel Catonella species, isolated from a stable periodontitis subject.</title>
        <authorList>
            <person name="Antezack A."/>
            <person name="Boxberger M."/>
            <person name="La Scola B."/>
            <person name="Monnet-Corti V."/>
        </authorList>
    </citation>
    <scope>NUCLEOTIDE SEQUENCE [LARGE SCALE GENOMIC DNA]</scope>
    <source>
        <strain evidence="2 3">Marseille-Q4567</strain>
    </source>
</reference>
<dbReference type="InterPro" id="IPR002575">
    <property type="entry name" value="Aminoglycoside_PTrfase"/>
</dbReference>
<comment type="caution">
    <text evidence="2">The sequence shown here is derived from an EMBL/GenBank/DDBJ whole genome shotgun (WGS) entry which is preliminary data.</text>
</comment>
<protein>
    <submittedName>
        <fullName evidence="2">Aminoglycoside phosphotransferase family protein</fullName>
    </submittedName>
</protein>
<evidence type="ECO:0000313" key="2">
    <source>
        <dbReference type="EMBL" id="MBK5897780.1"/>
    </source>
</evidence>
<organism evidence="2 3">
    <name type="scientific">Catonella massiliensis</name>
    <dbReference type="NCBI Taxonomy" id="2799636"/>
    <lineage>
        <taxon>Bacteria</taxon>
        <taxon>Bacillati</taxon>
        <taxon>Bacillota</taxon>
        <taxon>Clostridia</taxon>
        <taxon>Lachnospirales</taxon>
        <taxon>Lachnospiraceae</taxon>
        <taxon>Catonella</taxon>
    </lineage>
</organism>
<proteinExistence type="predicted"/>
<evidence type="ECO:0000259" key="1">
    <source>
        <dbReference type="Pfam" id="PF01636"/>
    </source>
</evidence>
<gene>
    <name evidence="2" type="ORF">JJN12_08320</name>
</gene>
<dbReference type="PANTHER" id="PTHR41283:SF1">
    <property type="entry name" value="AMINOGLYCOSIDE PHOSPHOTRANSFERASE DOMAIN-CONTAINING PROTEIN"/>
    <property type="match status" value="1"/>
</dbReference>
<dbReference type="Pfam" id="PF01636">
    <property type="entry name" value="APH"/>
    <property type="match status" value="1"/>
</dbReference>
<accession>A0ABS1J149</accession>
<dbReference type="Gene3D" id="3.90.1200.10">
    <property type="match status" value="1"/>
</dbReference>
<sequence>MDSIKCHLITLEKHGGIKKTKRLDAGSESVKYMLTAHDGSKYLLKIYSYNNERNVQLNAEINRRILENGIHTPLILEVGKTDVDLLPYELLEWIPGTSVDILLLGNAPSEEKYKRGIAAGKYLKRIHELDYHAVCEPKHMLLNKRIKYILEKYVELEIAGQYTYRGSIFRDYILGTPYCDTESKHCLLHGDFHIGNIIEGSTGDIWIIDWVYNLIGNPIEDFVRIFVSAEKSSEFAKGQIDGYFGGHPSEGFWESLKMLVAIQQLEILLLPLGKLSDGRDVCEHQHEIIFEQYKGMESIIPKSFFTDRDTILTDGKVVFVFDFDTTFFIQINERRDVFLFTVLVDRHCIMGRI</sequence>
<feature type="domain" description="Aminoglycoside phosphotransferase" evidence="1">
    <location>
        <begin position="21"/>
        <end position="249"/>
    </location>
</feature>
<keyword evidence="3" id="KW-1185">Reference proteome</keyword>
<dbReference type="PANTHER" id="PTHR41283">
    <property type="entry name" value="AMINOGLYCOSIDE PHOSPHOTRANSFERASE"/>
    <property type="match status" value="1"/>
</dbReference>
<dbReference type="SUPFAM" id="SSF56112">
    <property type="entry name" value="Protein kinase-like (PK-like)"/>
    <property type="match status" value="1"/>
</dbReference>